<feature type="domain" description="N-acetyltransferase" evidence="3">
    <location>
        <begin position="15"/>
        <end position="171"/>
    </location>
</feature>
<protein>
    <submittedName>
        <fullName evidence="4">GNAT family N-acetyltransferase</fullName>
    </submittedName>
</protein>
<keyword evidence="2" id="KW-0012">Acyltransferase</keyword>
<dbReference type="InterPro" id="IPR016181">
    <property type="entry name" value="Acyl_CoA_acyltransferase"/>
</dbReference>
<dbReference type="SUPFAM" id="SSF55729">
    <property type="entry name" value="Acyl-CoA N-acyltransferases (Nat)"/>
    <property type="match status" value="1"/>
</dbReference>
<dbReference type="EMBL" id="BNAD01000022">
    <property type="protein sequence ID" value="GHE19316.1"/>
    <property type="molecule type" value="Genomic_DNA"/>
</dbReference>
<evidence type="ECO:0000256" key="2">
    <source>
        <dbReference type="ARBA" id="ARBA00023315"/>
    </source>
</evidence>
<keyword evidence="1" id="KW-0808">Transferase</keyword>
<comment type="caution">
    <text evidence="4">The sequence shown here is derived from an EMBL/GenBank/DDBJ whole genome shotgun (WGS) entry which is preliminary data.</text>
</comment>
<dbReference type="PANTHER" id="PTHR43877:SF1">
    <property type="entry name" value="ACETYLTRANSFERASE"/>
    <property type="match status" value="1"/>
</dbReference>
<proteinExistence type="predicted"/>
<dbReference type="InterPro" id="IPR050832">
    <property type="entry name" value="Bact_Acetyltransf"/>
</dbReference>
<dbReference type="Pfam" id="PF00583">
    <property type="entry name" value="Acetyltransf_1"/>
    <property type="match status" value="1"/>
</dbReference>
<evidence type="ECO:0000256" key="1">
    <source>
        <dbReference type="ARBA" id="ARBA00022679"/>
    </source>
</evidence>
<name>A0ABQ3HP58_9ACTN</name>
<organism evidence="4 5">
    <name type="scientific">Nocardioides flavus</name>
    <name type="common">ex Wang et al. 2016</name>
    <dbReference type="NCBI Taxonomy" id="2058780"/>
    <lineage>
        <taxon>Bacteria</taxon>
        <taxon>Bacillati</taxon>
        <taxon>Actinomycetota</taxon>
        <taxon>Actinomycetes</taxon>
        <taxon>Propionibacteriales</taxon>
        <taxon>Nocardioidaceae</taxon>
        <taxon>Nocardioides</taxon>
    </lineage>
</organism>
<reference evidence="5" key="1">
    <citation type="journal article" date="2019" name="Int. J. Syst. Evol. Microbiol.">
        <title>The Global Catalogue of Microorganisms (GCM) 10K type strain sequencing project: providing services to taxonomists for standard genome sequencing and annotation.</title>
        <authorList>
            <consortium name="The Broad Institute Genomics Platform"/>
            <consortium name="The Broad Institute Genome Sequencing Center for Infectious Disease"/>
            <person name="Wu L."/>
            <person name="Ma J."/>
        </authorList>
    </citation>
    <scope>NUCLEOTIDE SEQUENCE [LARGE SCALE GENOMIC DNA]</scope>
    <source>
        <strain evidence="5">CGMCC 1.12791</strain>
    </source>
</reference>
<dbReference type="PROSITE" id="PS51186">
    <property type="entry name" value="GNAT"/>
    <property type="match status" value="1"/>
</dbReference>
<evidence type="ECO:0000313" key="5">
    <source>
        <dbReference type="Proteomes" id="UP000597341"/>
    </source>
</evidence>
<gene>
    <name evidence="4" type="ORF">GCM10011376_39260</name>
</gene>
<accession>A0ABQ3HP58</accession>
<evidence type="ECO:0000313" key="4">
    <source>
        <dbReference type="EMBL" id="GHE19316.1"/>
    </source>
</evidence>
<evidence type="ECO:0000259" key="3">
    <source>
        <dbReference type="PROSITE" id="PS51186"/>
    </source>
</evidence>
<dbReference type="Gene3D" id="3.40.630.30">
    <property type="match status" value="1"/>
</dbReference>
<dbReference type="CDD" id="cd04301">
    <property type="entry name" value="NAT_SF"/>
    <property type="match status" value="1"/>
</dbReference>
<dbReference type="InterPro" id="IPR000182">
    <property type="entry name" value="GNAT_dom"/>
</dbReference>
<dbReference type="PANTHER" id="PTHR43877">
    <property type="entry name" value="AMINOALKYLPHOSPHONATE N-ACETYLTRANSFERASE-RELATED-RELATED"/>
    <property type="match status" value="1"/>
</dbReference>
<sequence>MSAGTATVIDVADIEQINPRNEAALRAWWEVGRDATAHRPGNPWPAWEQSRVALPADNPERAVTLLGAIDGREMVGAAMVLLPTRDNDHLAGSAVHVREDRRREGLGSRLLAEIEVLARGHGRTTLTGEAYLPPGGTVPAEAFARAHGFTVASRESIKELDLADYRARRDDLGVDLPPGYRLVTFDTTCPEEHLASFGVLLGRLFAEIPTGELDLRDSEWTPERLRAAEQRQLAIGRHVLTVLAIAPDGSVAGSSDVRVNDTDTTHGQVGVTIVAPAHRGHRLGLALKLASHDLALATHPGLRAVDTSNAEVNTHMNAVNDVLGYRTLETLLELQKPL</sequence>
<keyword evidence="5" id="KW-1185">Reference proteome</keyword>
<dbReference type="Proteomes" id="UP000597341">
    <property type="component" value="Unassembled WGS sequence"/>
</dbReference>